<dbReference type="CDD" id="cd11677">
    <property type="entry name" value="Gemin7"/>
    <property type="match status" value="1"/>
</dbReference>
<dbReference type="InParanoid" id="A7S0B3"/>
<sequence>MADEEAKHSSTDEQEIRSFLRERFLKSIQTMYNKPAVFTMHERTEVRAVFRGTDINIENFAVSELKSPIGLIPEAILRASDVLCFTVKDDVI</sequence>
<name>A7S0B3_NEMVE</name>
<keyword evidence="2" id="KW-1185">Reference proteome</keyword>
<reference evidence="1 2" key="1">
    <citation type="journal article" date="2007" name="Science">
        <title>Sea anemone genome reveals ancestral eumetazoan gene repertoire and genomic organization.</title>
        <authorList>
            <person name="Putnam N.H."/>
            <person name="Srivastava M."/>
            <person name="Hellsten U."/>
            <person name="Dirks B."/>
            <person name="Chapman J."/>
            <person name="Salamov A."/>
            <person name="Terry A."/>
            <person name="Shapiro H."/>
            <person name="Lindquist E."/>
            <person name="Kapitonov V.V."/>
            <person name="Jurka J."/>
            <person name="Genikhovich G."/>
            <person name="Grigoriev I.V."/>
            <person name="Lucas S.M."/>
            <person name="Steele R.E."/>
            <person name="Finnerty J.R."/>
            <person name="Technau U."/>
            <person name="Martindale M.Q."/>
            <person name="Rokhsar D.S."/>
        </authorList>
    </citation>
    <scope>NUCLEOTIDE SEQUENCE [LARGE SCALE GENOMIC DNA]</scope>
    <source>
        <strain evidence="2">CH2 X CH6</strain>
    </source>
</reference>
<dbReference type="Gene3D" id="2.30.30.100">
    <property type="match status" value="1"/>
</dbReference>
<evidence type="ECO:0000313" key="1">
    <source>
        <dbReference type="EMBL" id="EDO42805.1"/>
    </source>
</evidence>
<dbReference type="PANTHER" id="PTHR14679:SF1">
    <property type="entry name" value="GEM-ASSOCIATED PROTEIN 7"/>
    <property type="match status" value="1"/>
</dbReference>
<dbReference type="EMBL" id="DS469560">
    <property type="protein sequence ID" value="EDO42805.1"/>
    <property type="molecule type" value="Genomic_DNA"/>
</dbReference>
<evidence type="ECO:0000313" key="2">
    <source>
        <dbReference type="Proteomes" id="UP000001593"/>
    </source>
</evidence>
<protein>
    <recommendedName>
        <fullName evidence="3">Gem-associated protein 7</fullName>
    </recommendedName>
</protein>
<dbReference type="GO" id="GO:0000387">
    <property type="term" value="P:spliceosomal snRNP assembly"/>
    <property type="evidence" value="ECO:0000318"/>
    <property type="project" value="GO_Central"/>
</dbReference>
<gene>
    <name evidence="1" type="ORF">NEMVEDRAFT_v1g164856</name>
</gene>
<dbReference type="HOGENOM" id="CLU_172073_1_0_1"/>
<dbReference type="GO" id="GO:0034719">
    <property type="term" value="C:SMN-Sm protein complex"/>
    <property type="evidence" value="ECO:0007669"/>
    <property type="project" value="InterPro"/>
</dbReference>
<evidence type="ECO:0008006" key="3">
    <source>
        <dbReference type="Google" id="ProtNLM"/>
    </source>
</evidence>
<dbReference type="PhylomeDB" id="A7S0B3"/>
<dbReference type="Pfam" id="PF11095">
    <property type="entry name" value="Gemin7"/>
    <property type="match status" value="1"/>
</dbReference>
<dbReference type="eggNOG" id="ENOG502S59N">
    <property type="taxonomic scope" value="Eukaryota"/>
</dbReference>
<accession>A7S0B3</accession>
<dbReference type="GO" id="GO:0120114">
    <property type="term" value="C:Sm-like protein family complex"/>
    <property type="evidence" value="ECO:0000318"/>
    <property type="project" value="GO_Central"/>
</dbReference>
<dbReference type="OMA" id="MHERTQV"/>
<dbReference type="STRING" id="45351.A7S0B3"/>
<dbReference type="AlphaFoldDB" id="A7S0B3"/>
<dbReference type="InterPro" id="IPR020338">
    <property type="entry name" value="SMN_gemin7"/>
</dbReference>
<organism evidence="1 2">
    <name type="scientific">Nematostella vectensis</name>
    <name type="common">Starlet sea anemone</name>
    <dbReference type="NCBI Taxonomy" id="45351"/>
    <lineage>
        <taxon>Eukaryota</taxon>
        <taxon>Metazoa</taxon>
        <taxon>Cnidaria</taxon>
        <taxon>Anthozoa</taxon>
        <taxon>Hexacorallia</taxon>
        <taxon>Actiniaria</taxon>
        <taxon>Edwardsiidae</taxon>
        <taxon>Nematostella</taxon>
    </lineage>
</organism>
<dbReference type="PANTHER" id="PTHR14679">
    <property type="entry name" value="GEM-ASSOCIATED PROTEIN 7"/>
    <property type="match status" value="1"/>
</dbReference>
<dbReference type="Proteomes" id="UP000001593">
    <property type="component" value="Unassembled WGS sequence"/>
</dbReference>
<proteinExistence type="predicted"/>